<dbReference type="InterPro" id="IPR037925">
    <property type="entry name" value="FlgE/F/G-like"/>
</dbReference>
<reference evidence="7 8" key="1">
    <citation type="submission" date="2018-06" db="EMBL/GenBank/DDBJ databases">
        <title>Draft Whole-Genome Sequence of the purple photosynthetic bacterium Rhodospeudomonas palustris XCP.</title>
        <authorList>
            <person name="Rayyan A."/>
            <person name="Meyer T.E."/>
            <person name="Kyndt J.A."/>
        </authorList>
    </citation>
    <scope>NUCLEOTIDE SEQUENCE [LARGE SCALE GENOMIC DNA]</scope>
    <source>
        <strain evidence="7 8">XCP</strain>
    </source>
</reference>
<proteinExistence type="inferred from homology"/>
<dbReference type="Pfam" id="PF06429">
    <property type="entry name" value="Flg_bbr_C"/>
    <property type="match status" value="1"/>
</dbReference>
<evidence type="ECO:0000259" key="6">
    <source>
        <dbReference type="Pfam" id="PF22692"/>
    </source>
</evidence>
<dbReference type="Proteomes" id="UP000248134">
    <property type="component" value="Unassembled WGS sequence"/>
</dbReference>
<keyword evidence="7" id="KW-0969">Cilium</keyword>
<dbReference type="Pfam" id="PF22692">
    <property type="entry name" value="LlgE_F_G_D1"/>
    <property type="match status" value="1"/>
</dbReference>
<accession>A0A323UKX2</accession>
<evidence type="ECO:0000256" key="3">
    <source>
        <dbReference type="ARBA" id="ARBA00023143"/>
    </source>
</evidence>
<gene>
    <name evidence="7" type="ORF">DNX69_06630</name>
</gene>
<sequence length="244" mass="26386">MSDKEVIGLSRLIALRQQTDRMAHNIANQHTTGFKSVNLSFREYLTDAREAEDTPQHPLRSLVATVPYVDHSLGAFRTTGNAFDVAVVGDGFFVVETTAGERYTRNGAFTLDAEGRLVNQSGAIVLTTAGPLRVPRNQGQVTIGTDGTVSVDRGAIGRLRVVRFDDRSQLRADEAGLFAARSSPSELTPAQIRLAVGVLESSNVNALREMGSLISAARAYDQVANSLMSNSDPNELRKLAGQER</sequence>
<comment type="similarity">
    <text evidence="2 4">Belongs to the flagella basal body rod proteins family.</text>
</comment>
<evidence type="ECO:0000259" key="5">
    <source>
        <dbReference type="Pfam" id="PF06429"/>
    </source>
</evidence>
<dbReference type="RefSeq" id="WP_110785226.1">
    <property type="nucleotide sequence ID" value="NZ_QKQS01000010.1"/>
</dbReference>
<dbReference type="OrthoDB" id="9804559at2"/>
<dbReference type="SUPFAM" id="SSF117143">
    <property type="entry name" value="Flagellar hook protein flgE"/>
    <property type="match status" value="1"/>
</dbReference>
<comment type="subcellular location">
    <subcellularLocation>
        <location evidence="1 4">Bacterial flagellum basal body</location>
    </subcellularLocation>
</comment>
<dbReference type="AlphaFoldDB" id="A0A323UKX2"/>
<keyword evidence="7" id="KW-0282">Flagellum</keyword>
<keyword evidence="3 4" id="KW-0975">Bacterial flagellum</keyword>
<dbReference type="EMBL" id="QKQS01000010">
    <property type="protein sequence ID" value="PZA12857.1"/>
    <property type="molecule type" value="Genomic_DNA"/>
</dbReference>
<feature type="domain" description="Flagellar basal-body/hook protein C-terminal" evidence="5">
    <location>
        <begin position="197"/>
        <end position="225"/>
    </location>
</feature>
<evidence type="ECO:0000256" key="4">
    <source>
        <dbReference type="RuleBase" id="RU362116"/>
    </source>
</evidence>
<keyword evidence="7" id="KW-0966">Cell projection</keyword>
<evidence type="ECO:0000313" key="8">
    <source>
        <dbReference type="Proteomes" id="UP000248134"/>
    </source>
</evidence>
<protein>
    <submittedName>
        <fullName evidence="7">Flagellar biosynthesis protein FlgF</fullName>
    </submittedName>
</protein>
<name>A0A323UKX2_RHOPL</name>
<dbReference type="PANTHER" id="PTHR30435:SF19">
    <property type="entry name" value="FLAGELLAR BASAL-BODY ROD PROTEIN FLGG"/>
    <property type="match status" value="1"/>
</dbReference>
<dbReference type="InterPro" id="IPR053967">
    <property type="entry name" value="LlgE_F_G-like_D1"/>
</dbReference>
<dbReference type="InterPro" id="IPR020013">
    <property type="entry name" value="Flagellar_FlgE/F/G"/>
</dbReference>
<evidence type="ECO:0000256" key="1">
    <source>
        <dbReference type="ARBA" id="ARBA00004117"/>
    </source>
</evidence>
<feature type="domain" description="Flagellar hook protein FlgE/F/G-like D1" evidence="6">
    <location>
        <begin position="86"/>
        <end position="151"/>
    </location>
</feature>
<dbReference type="InterPro" id="IPR010930">
    <property type="entry name" value="Flg_bb/hook_C_dom"/>
</dbReference>
<evidence type="ECO:0000256" key="2">
    <source>
        <dbReference type="ARBA" id="ARBA00009677"/>
    </source>
</evidence>
<organism evidence="7 8">
    <name type="scientific">Rhodopseudomonas palustris</name>
    <dbReference type="NCBI Taxonomy" id="1076"/>
    <lineage>
        <taxon>Bacteria</taxon>
        <taxon>Pseudomonadati</taxon>
        <taxon>Pseudomonadota</taxon>
        <taxon>Alphaproteobacteria</taxon>
        <taxon>Hyphomicrobiales</taxon>
        <taxon>Nitrobacteraceae</taxon>
        <taxon>Rhodopseudomonas</taxon>
    </lineage>
</organism>
<dbReference type="PANTHER" id="PTHR30435">
    <property type="entry name" value="FLAGELLAR PROTEIN"/>
    <property type="match status" value="1"/>
</dbReference>
<evidence type="ECO:0000313" key="7">
    <source>
        <dbReference type="EMBL" id="PZA12857.1"/>
    </source>
</evidence>
<comment type="caution">
    <text evidence="7">The sequence shown here is derived from an EMBL/GenBank/DDBJ whole genome shotgun (WGS) entry which is preliminary data.</text>
</comment>
<dbReference type="NCBIfam" id="TIGR03506">
    <property type="entry name" value="FlgEFG_subfam"/>
    <property type="match status" value="1"/>
</dbReference>
<dbReference type="GO" id="GO:0009425">
    <property type="term" value="C:bacterial-type flagellum basal body"/>
    <property type="evidence" value="ECO:0007669"/>
    <property type="project" value="UniProtKB-SubCell"/>
</dbReference>
<dbReference type="GO" id="GO:0071978">
    <property type="term" value="P:bacterial-type flagellum-dependent swarming motility"/>
    <property type="evidence" value="ECO:0007669"/>
    <property type="project" value="TreeGrafter"/>
</dbReference>